<proteinExistence type="inferred from homology"/>
<dbReference type="PANTHER" id="PTHR10829:SF29">
    <property type="entry name" value="COACTOSIN-LIKE PROTEIN"/>
    <property type="match status" value="1"/>
</dbReference>
<evidence type="ECO:0000256" key="6">
    <source>
        <dbReference type="ARBA" id="ARBA00058385"/>
    </source>
</evidence>
<dbReference type="KEGG" id="osn:115223873"/>
<dbReference type="SUPFAM" id="SSF55753">
    <property type="entry name" value="Actin depolymerizing proteins"/>
    <property type="match status" value="1"/>
</dbReference>
<organism evidence="9 10">
    <name type="scientific">Octopus sinensis</name>
    <name type="common">East Asian common octopus</name>
    <dbReference type="NCBI Taxonomy" id="2607531"/>
    <lineage>
        <taxon>Eukaryota</taxon>
        <taxon>Metazoa</taxon>
        <taxon>Spiralia</taxon>
        <taxon>Lophotrochozoa</taxon>
        <taxon>Mollusca</taxon>
        <taxon>Cephalopoda</taxon>
        <taxon>Coleoidea</taxon>
        <taxon>Octopodiformes</taxon>
        <taxon>Octopoda</taxon>
        <taxon>Incirrata</taxon>
        <taxon>Octopodidae</taxon>
        <taxon>Octopus</taxon>
    </lineage>
</organism>
<evidence type="ECO:0000256" key="4">
    <source>
        <dbReference type="ARBA" id="ARBA00023212"/>
    </source>
</evidence>
<dbReference type="AlphaFoldDB" id="A0A6P7TGG6"/>
<evidence type="ECO:0000256" key="7">
    <source>
        <dbReference type="ARBA" id="ARBA00062335"/>
    </source>
</evidence>
<dbReference type="Pfam" id="PF00241">
    <property type="entry name" value="Cofilin_ADF"/>
    <property type="match status" value="1"/>
</dbReference>
<evidence type="ECO:0000256" key="1">
    <source>
        <dbReference type="ARBA" id="ARBA00004245"/>
    </source>
</evidence>
<dbReference type="GO" id="GO:0051015">
    <property type="term" value="F:actin filament binding"/>
    <property type="evidence" value="ECO:0007669"/>
    <property type="project" value="TreeGrafter"/>
</dbReference>
<evidence type="ECO:0000313" key="9">
    <source>
        <dbReference type="Proteomes" id="UP000515154"/>
    </source>
</evidence>
<dbReference type="GO" id="GO:0030864">
    <property type="term" value="C:cortical actin cytoskeleton"/>
    <property type="evidence" value="ECO:0007669"/>
    <property type="project" value="TreeGrafter"/>
</dbReference>
<evidence type="ECO:0000256" key="8">
    <source>
        <dbReference type="ARBA" id="ARBA00068121"/>
    </source>
</evidence>
<accession>A0A6P7TGG6</accession>
<dbReference type="FunFam" id="3.40.20.10:FF:000018">
    <property type="entry name" value="Coactosin-like 1"/>
    <property type="match status" value="1"/>
</dbReference>
<keyword evidence="4" id="KW-0206">Cytoskeleton</keyword>
<dbReference type="InterPro" id="IPR029006">
    <property type="entry name" value="ADF-H/Gelsolin-like_dom_sf"/>
</dbReference>
<comment type="subunit">
    <text evidence="7">Interacts with 5-lipoxygenase (ALOX5/5LO) in a calcium-independent manner. Binds to F-actin with a stoichiometry of 1:2.</text>
</comment>
<dbReference type="PROSITE" id="PS51263">
    <property type="entry name" value="ADF_H"/>
    <property type="match status" value="1"/>
</dbReference>
<protein>
    <recommendedName>
        <fullName evidence="8">Coactosin-like protein</fullName>
    </recommendedName>
</protein>
<reference evidence="10" key="1">
    <citation type="submission" date="2025-08" db="UniProtKB">
        <authorList>
            <consortium name="RefSeq"/>
        </authorList>
    </citation>
    <scope>IDENTIFICATION</scope>
</reference>
<dbReference type="SMART" id="SM00102">
    <property type="entry name" value="ADF"/>
    <property type="match status" value="1"/>
</dbReference>
<sequence>MSPIKEKERIKEFCEDVRNNSSGTNWALLTYDGDSIVPLETGEDFEDFKSHFTSDERFYGYLRIETGDEMSKRSKFVFITWVGTQVSTMKKAKVSTDKNFVKDILTNYAVEVFAQEHSEISYDTIADLVKKAGGANYGTGRRD</sequence>
<comment type="subcellular location">
    <subcellularLocation>
        <location evidence="1">Cytoplasm</location>
        <location evidence="1">Cytoskeleton</location>
    </subcellularLocation>
</comment>
<dbReference type="CDD" id="cd11282">
    <property type="entry name" value="ADF_coactosin_like"/>
    <property type="match status" value="1"/>
</dbReference>
<keyword evidence="9" id="KW-1185">Reference proteome</keyword>
<keyword evidence="2" id="KW-0963">Cytoplasm</keyword>
<dbReference type="PANTHER" id="PTHR10829">
    <property type="entry name" value="CORTACTIN AND DREBRIN"/>
    <property type="match status" value="1"/>
</dbReference>
<keyword evidence="3" id="KW-0009">Actin-binding</keyword>
<gene>
    <name evidence="10" type="primary">LOC115223873</name>
</gene>
<evidence type="ECO:0000256" key="5">
    <source>
        <dbReference type="ARBA" id="ARBA00038052"/>
    </source>
</evidence>
<dbReference type="GO" id="GO:0030427">
    <property type="term" value="C:site of polarized growth"/>
    <property type="evidence" value="ECO:0007669"/>
    <property type="project" value="TreeGrafter"/>
</dbReference>
<dbReference type="Gene3D" id="3.40.20.10">
    <property type="entry name" value="Severin"/>
    <property type="match status" value="1"/>
</dbReference>
<dbReference type="InterPro" id="IPR002108">
    <property type="entry name" value="ADF-H"/>
</dbReference>
<comment type="similarity">
    <text evidence="5">Belongs to the actin-binding proteins ADF family. Coactosin subfamily.</text>
</comment>
<dbReference type="GO" id="GO:0005884">
    <property type="term" value="C:actin filament"/>
    <property type="evidence" value="ECO:0007669"/>
    <property type="project" value="TreeGrafter"/>
</dbReference>
<evidence type="ECO:0000313" key="10">
    <source>
        <dbReference type="RefSeq" id="XP_029650438.1"/>
    </source>
</evidence>
<dbReference type="RefSeq" id="XP_029650438.1">
    <property type="nucleotide sequence ID" value="XM_029794578.2"/>
</dbReference>
<comment type="function">
    <text evidence="6">Binds to F-actin in a calcium-independent manner. Has no direct effect on actin depolymerization. Acts as a chaperone for ALOX5 (5LO), influencing both its stability and activity in leukotrienes synthesis.</text>
</comment>
<dbReference type="GO" id="GO:0030833">
    <property type="term" value="P:regulation of actin filament polymerization"/>
    <property type="evidence" value="ECO:0007669"/>
    <property type="project" value="TreeGrafter"/>
</dbReference>
<name>A0A6P7TGG6_9MOLL</name>
<dbReference type="Proteomes" id="UP000515154">
    <property type="component" value="Linkage group LG24"/>
</dbReference>
<evidence type="ECO:0000256" key="3">
    <source>
        <dbReference type="ARBA" id="ARBA00023203"/>
    </source>
</evidence>
<evidence type="ECO:0000256" key="2">
    <source>
        <dbReference type="ARBA" id="ARBA00022490"/>
    </source>
</evidence>